<evidence type="ECO:0000256" key="4">
    <source>
        <dbReference type="ARBA" id="ARBA00022692"/>
    </source>
</evidence>
<feature type="binding site" evidence="7">
    <location>
        <position position="146"/>
    </location>
    <ligand>
        <name>Mg(2+)</name>
        <dbReference type="ChEBI" id="CHEBI:18420"/>
    </ligand>
</feature>
<feature type="transmembrane region" description="Helical" evidence="8">
    <location>
        <begin position="42"/>
        <end position="60"/>
    </location>
</feature>
<keyword evidence="2" id="KW-1003">Cell membrane</keyword>
<keyword evidence="7" id="KW-0479">Metal-binding</keyword>
<dbReference type="GO" id="GO:0009103">
    <property type="term" value="P:lipopolysaccharide biosynthetic process"/>
    <property type="evidence" value="ECO:0007669"/>
    <property type="project" value="TreeGrafter"/>
</dbReference>
<evidence type="ECO:0000256" key="7">
    <source>
        <dbReference type="PIRSR" id="PIRSR600715-1"/>
    </source>
</evidence>
<keyword evidence="3" id="KW-0808">Transferase</keyword>
<keyword evidence="6 8" id="KW-0472">Membrane</keyword>
<dbReference type="Proteomes" id="UP000004465">
    <property type="component" value="Unassembled WGS sequence"/>
</dbReference>
<dbReference type="AlphaFoldDB" id="K1LXH2"/>
<sequence>MLVNLMIRAILTCLISSVLTYSLIWISQKGFLPKDKKSQKPFFGGLAIYISFWLNYYMAWPYFDTRQWGLLIASTVVLLTGLLDDCLTLSPVLKSIGIIIACHLIYRVDHIVFTSAILDTFPSWMSGPLAYVFTLIWIYFLTNAFNLIDGIDGLSSSVSITSLVSMIMVTLSFSLTIQVDFVLMLLLLLSAILGFWIFNWPPAKIILGDTGSLFIGFMYAAMTVRNLKHASLYTLVLPVLIYAVPLFDTIYAIIRRFLNGQPITLGDRDHIHHRLLRRGWTQGQINFLMIIMTMMFSVLAFALQAYPQYKVSIFSVIIMILLSMALWTYFLGKDNRS</sequence>
<proteinExistence type="predicted"/>
<feature type="transmembrane region" description="Helical" evidence="8">
    <location>
        <begin position="205"/>
        <end position="224"/>
    </location>
</feature>
<dbReference type="HOGENOM" id="CLU_023982_2_4_9"/>
<dbReference type="PANTHER" id="PTHR22926">
    <property type="entry name" value="PHOSPHO-N-ACETYLMURAMOYL-PENTAPEPTIDE-TRANSFERASE"/>
    <property type="match status" value="1"/>
</dbReference>
<dbReference type="GO" id="GO:0016780">
    <property type="term" value="F:phosphotransferase activity, for other substituted phosphate groups"/>
    <property type="evidence" value="ECO:0007669"/>
    <property type="project" value="InterPro"/>
</dbReference>
<keyword evidence="10" id="KW-1185">Reference proteome</keyword>
<feature type="transmembrane region" description="Helical" evidence="8">
    <location>
        <begin position="285"/>
        <end position="306"/>
    </location>
</feature>
<evidence type="ECO:0000256" key="1">
    <source>
        <dbReference type="ARBA" id="ARBA00004651"/>
    </source>
</evidence>
<comment type="subcellular location">
    <subcellularLocation>
        <location evidence="1">Cell membrane</location>
        <topology evidence="1">Multi-pass membrane protein</topology>
    </subcellularLocation>
</comment>
<protein>
    <submittedName>
        <fullName evidence="9">Uncharacterized protein</fullName>
    </submittedName>
</protein>
<feature type="transmembrane region" description="Helical" evidence="8">
    <location>
        <begin position="230"/>
        <end position="254"/>
    </location>
</feature>
<dbReference type="GO" id="GO:0005886">
    <property type="term" value="C:plasma membrane"/>
    <property type="evidence" value="ECO:0007669"/>
    <property type="project" value="UniProtKB-SubCell"/>
</dbReference>
<dbReference type="PROSITE" id="PS01348">
    <property type="entry name" value="MRAY_2"/>
    <property type="match status" value="1"/>
</dbReference>
<feature type="transmembrane region" description="Helical" evidence="8">
    <location>
        <begin position="154"/>
        <end position="175"/>
    </location>
</feature>
<dbReference type="EMBL" id="AGZD01000007">
    <property type="protein sequence ID" value="EKB54723.1"/>
    <property type="molecule type" value="Genomic_DNA"/>
</dbReference>
<gene>
    <name evidence="9" type="ORF">HMPREF9706_00913</name>
</gene>
<evidence type="ECO:0000313" key="9">
    <source>
        <dbReference type="EMBL" id="EKB54723.1"/>
    </source>
</evidence>
<dbReference type="InterPro" id="IPR000715">
    <property type="entry name" value="Glycosyl_transferase_4"/>
</dbReference>
<comment type="cofactor">
    <cofactor evidence="7">
        <name>Mg(2+)</name>
        <dbReference type="ChEBI" id="CHEBI:18420"/>
    </cofactor>
</comment>
<evidence type="ECO:0000313" key="10">
    <source>
        <dbReference type="Proteomes" id="UP000004465"/>
    </source>
</evidence>
<dbReference type="STRING" id="883111.HMPREF9706_00913"/>
<evidence type="ECO:0000256" key="5">
    <source>
        <dbReference type="ARBA" id="ARBA00022989"/>
    </source>
</evidence>
<feature type="binding site" evidence="7">
    <location>
        <position position="209"/>
    </location>
    <ligand>
        <name>Mg(2+)</name>
        <dbReference type="ChEBI" id="CHEBI:18420"/>
    </ligand>
</feature>
<accession>K1LXH2</accession>
<dbReference type="GO" id="GO:0046872">
    <property type="term" value="F:metal ion binding"/>
    <property type="evidence" value="ECO:0007669"/>
    <property type="project" value="UniProtKB-KW"/>
</dbReference>
<dbReference type="CDD" id="cd06853">
    <property type="entry name" value="GT_WecA_like"/>
    <property type="match status" value="1"/>
</dbReference>
<dbReference type="OrthoDB" id="9783652at2"/>
<keyword evidence="7" id="KW-0460">Magnesium</keyword>
<evidence type="ECO:0000256" key="8">
    <source>
        <dbReference type="SAM" id="Phobius"/>
    </source>
</evidence>
<dbReference type="InterPro" id="IPR018480">
    <property type="entry name" value="PNAcMuramoyl-5peptid_Trfase_CS"/>
</dbReference>
<name>K1LXH2_9LACT</name>
<organism evidence="9 10">
    <name type="scientific">Facklamia hominis CCUG 36813</name>
    <dbReference type="NCBI Taxonomy" id="883111"/>
    <lineage>
        <taxon>Bacteria</taxon>
        <taxon>Bacillati</taxon>
        <taxon>Bacillota</taxon>
        <taxon>Bacilli</taxon>
        <taxon>Lactobacillales</taxon>
        <taxon>Aerococcaceae</taxon>
        <taxon>Facklamia</taxon>
    </lineage>
</organism>
<feature type="transmembrane region" description="Helical" evidence="8">
    <location>
        <begin position="181"/>
        <end position="198"/>
    </location>
</feature>
<comment type="caution">
    <text evidence="9">The sequence shown here is derived from an EMBL/GenBank/DDBJ whole genome shotgun (WGS) entry which is preliminary data.</text>
</comment>
<dbReference type="PANTHER" id="PTHR22926:SF3">
    <property type="entry name" value="UNDECAPRENYL-PHOSPHATE ALPHA-N-ACETYLGLUCOSAMINYL 1-PHOSPHATE TRANSFERASE"/>
    <property type="match status" value="1"/>
</dbReference>
<feature type="transmembrane region" description="Helical" evidence="8">
    <location>
        <begin position="124"/>
        <end position="142"/>
    </location>
</feature>
<dbReference type="GO" id="GO:0071555">
    <property type="term" value="P:cell wall organization"/>
    <property type="evidence" value="ECO:0007669"/>
    <property type="project" value="TreeGrafter"/>
</dbReference>
<evidence type="ECO:0000256" key="6">
    <source>
        <dbReference type="ARBA" id="ARBA00023136"/>
    </source>
</evidence>
<dbReference type="Pfam" id="PF00953">
    <property type="entry name" value="Glycos_transf_4"/>
    <property type="match status" value="1"/>
</dbReference>
<keyword evidence="5 8" id="KW-1133">Transmembrane helix</keyword>
<feature type="transmembrane region" description="Helical" evidence="8">
    <location>
        <begin position="312"/>
        <end position="332"/>
    </location>
</feature>
<dbReference type="GO" id="GO:0044038">
    <property type="term" value="P:cell wall macromolecule biosynthetic process"/>
    <property type="evidence" value="ECO:0007669"/>
    <property type="project" value="TreeGrafter"/>
</dbReference>
<dbReference type="PATRIC" id="fig|883111.3.peg.914"/>
<reference evidence="9 10" key="1">
    <citation type="submission" date="2012-07" db="EMBL/GenBank/DDBJ databases">
        <title>The Genome Sequence of Facklamia hominis CCUG 36813.</title>
        <authorList>
            <consortium name="The Broad Institute Genome Sequencing Platform"/>
            <person name="Earl A."/>
            <person name="Ward D."/>
            <person name="Feldgarden M."/>
            <person name="Gevers D."/>
            <person name="Huys G."/>
            <person name="Walker B."/>
            <person name="Young S.K."/>
            <person name="Zeng Q."/>
            <person name="Gargeya S."/>
            <person name="Fitzgerald M."/>
            <person name="Haas B."/>
            <person name="Abouelleil A."/>
            <person name="Alvarado L."/>
            <person name="Arachchi H.M."/>
            <person name="Berlin A.M."/>
            <person name="Chapman S.B."/>
            <person name="Goldberg J."/>
            <person name="Griggs A."/>
            <person name="Gujja S."/>
            <person name="Hansen M."/>
            <person name="Howarth C."/>
            <person name="Imamovic A."/>
            <person name="Larimer J."/>
            <person name="McCowen C."/>
            <person name="Montmayeur A."/>
            <person name="Murphy C."/>
            <person name="Neiman D."/>
            <person name="Pearson M."/>
            <person name="Priest M."/>
            <person name="Roberts A."/>
            <person name="Saif S."/>
            <person name="Shea T."/>
            <person name="Sisk P."/>
            <person name="Sykes S."/>
            <person name="Wortman J."/>
            <person name="Nusbaum C."/>
            <person name="Birren B."/>
        </authorList>
    </citation>
    <scope>NUCLEOTIDE SEQUENCE [LARGE SCALE GENOMIC DNA]</scope>
    <source>
        <strain evidence="9 10">CCUG 36813</strain>
    </source>
</reference>
<feature type="transmembrane region" description="Helical" evidence="8">
    <location>
        <begin position="66"/>
        <end position="83"/>
    </location>
</feature>
<evidence type="ECO:0000256" key="2">
    <source>
        <dbReference type="ARBA" id="ARBA00022475"/>
    </source>
</evidence>
<feature type="transmembrane region" description="Helical" evidence="8">
    <location>
        <begin position="6"/>
        <end position="26"/>
    </location>
</feature>
<keyword evidence="4 8" id="KW-0812">Transmembrane</keyword>
<evidence type="ECO:0000256" key="3">
    <source>
        <dbReference type="ARBA" id="ARBA00022679"/>
    </source>
</evidence>